<gene>
    <name evidence="2" type="ORF">GSBLH_T00000516001</name>
</gene>
<evidence type="ECO:0000313" key="3">
    <source>
        <dbReference type="Proteomes" id="UP000008312"/>
    </source>
</evidence>
<dbReference type="RefSeq" id="XP_012894190.1">
    <property type="nucleotide sequence ID" value="XM_013038736.1"/>
</dbReference>
<evidence type="ECO:0000313" key="2">
    <source>
        <dbReference type="EMBL" id="CBK20142.2"/>
    </source>
</evidence>
<dbReference type="InterPro" id="IPR007991">
    <property type="entry name" value="RNA_pol_I_trans_ini_fac_RRN3"/>
</dbReference>
<dbReference type="Pfam" id="PF05327">
    <property type="entry name" value="RRN3"/>
    <property type="match status" value="1"/>
</dbReference>
<dbReference type="GO" id="GO:0001181">
    <property type="term" value="F:RNA polymerase I general transcription initiation factor activity"/>
    <property type="evidence" value="ECO:0007669"/>
    <property type="project" value="InterPro"/>
</dbReference>
<organism evidence="2">
    <name type="scientific">Blastocystis hominis</name>
    <dbReference type="NCBI Taxonomy" id="12968"/>
    <lineage>
        <taxon>Eukaryota</taxon>
        <taxon>Sar</taxon>
        <taxon>Stramenopiles</taxon>
        <taxon>Bigyra</taxon>
        <taxon>Opalozoa</taxon>
        <taxon>Opalinata</taxon>
        <taxon>Blastocystidae</taxon>
        <taxon>Blastocystis</taxon>
    </lineage>
</organism>
<dbReference type="GeneID" id="24917823"/>
<keyword evidence="3" id="KW-1185">Reference proteome</keyword>
<proteinExistence type="inferred from homology"/>
<dbReference type="GO" id="GO:0005634">
    <property type="term" value="C:nucleus"/>
    <property type="evidence" value="ECO:0007669"/>
    <property type="project" value="TreeGrafter"/>
</dbReference>
<dbReference type="InParanoid" id="D8LWF3"/>
<dbReference type="PANTHER" id="PTHR12790:SF0">
    <property type="entry name" value="RNA POLYMERASE I-SPECIFIC TRANSCRIPTION INITIATION FACTOR RRN3-RELATED"/>
    <property type="match status" value="1"/>
</dbReference>
<reference evidence="2" key="1">
    <citation type="submission" date="2010-02" db="EMBL/GenBank/DDBJ databases">
        <title>Sequencing and annotation of the Blastocystis hominis genome.</title>
        <authorList>
            <person name="Wincker P."/>
        </authorList>
    </citation>
    <scope>NUCLEOTIDE SEQUENCE</scope>
    <source>
        <strain evidence="2">Singapore isolate B</strain>
    </source>
</reference>
<dbReference type="GO" id="GO:0001042">
    <property type="term" value="F:RNA polymerase I core binding"/>
    <property type="evidence" value="ECO:0007669"/>
    <property type="project" value="TreeGrafter"/>
</dbReference>
<evidence type="ECO:0000256" key="1">
    <source>
        <dbReference type="ARBA" id="ARBA00010098"/>
    </source>
</evidence>
<dbReference type="OrthoDB" id="26970at2759"/>
<dbReference type="AlphaFoldDB" id="D8LWF3"/>
<accession>D8LWF3</accession>
<comment type="similarity">
    <text evidence="1">Belongs to the RRN3 family.</text>
</comment>
<dbReference type="GO" id="GO:0006361">
    <property type="term" value="P:transcription initiation at RNA polymerase I promoter"/>
    <property type="evidence" value="ECO:0007669"/>
    <property type="project" value="InterPro"/>
</dbReference>
<protein>
    <submittedName>
        <fullName evidence="2">Uncharacterized protein</fullName>
    </submittedName>
</protein>
<name>D8LWF3_BLAHO</name>
<dbReference type="EMBL" id="FN668638">
    <property type="protein sequence ID" value="CBK20142.2"/>
    <property type="molecule type" value="Genomic_DNA"/>
</dbReference>
<dbReference type="PANTHER" id="PTHR12790">
    <property type="entry name" value="TRANSCRIPTION INITIATION FACTOR IA RRN3"/>
    <property type="match status" value="1"/>
</dbReference>
<sequence>MRELLLNIIHNTVKEIIKISPTSSDLIFRSFSINLPFITEETYLHKHAFKNLLRLFGYAPSLRERGFLIIVEWLINVDVEIQVDDVDDKSDAKSKQVFSPRSSDRQNSLSYKMDEIMMILFEYLKEQMESIENRKVLFRILQKAFEKFIMLTHRSKYTQFLIFYVCSYDPSFVERFVGRLVDWYCSEESPVLTRQTCCVYCASFICRANFISIDIIRSVLYFSLTWINKYIDMYDVQENPLNPGDTGHLVFYSVMQAVCYILCFTSKRFEQEKNGVQFLRSWDWTRILNSPLDPLRVGSVESPDR</sequence>
<dbReference type="Proteomes" id="UP000008312">
    <property type="component" value="Unassembled WGS sequence"/>
</dbReference>